<dbReference type="AlphaFoldDB" id="A0A9W7FTU7"/>
<organism evidence="2 3">
    <name type="scientific">Triparma columacea</name>
    <dbReference type="NCBI Taxonomy" id="722753"/>
    <lineage>
        <taxon>Eukaryota</taxon>
        <taxon>Sar</taxon>
        <taxon>Stramenopiles</taxon>
        <taxon>Ochrophyta</taxon>
        <taxon>Bolidophyceae</taxon>
        <taxon>Parmales</taxon>
        <taxon>Triparmaceae</taxon>
        <taxon>Triparma</taxon>
    </lineage>
</organism>
<keyword evidence="3" id="KW-1185">Reference proteome</keyword>
<feature type="compositionally biased region" description="Basic and acidic residues" evidence="1">
    <location>
        <begin position="223"/>
        <end position="235"/>
    </location>
</feature>
<proteinExistence type="predicted"/>
<sequence>MGAGASLGTEGAEQLTKEELESIYEGALGVVREKVGGRISDEAAFIQVVESKFNIADGRFRDLLLSAAPKSPRSGIIPPNVPKIALVEGRLTQQELKEALNRSGLSFASVDPHEVLDADTQISNLFDEIETILGNKKPTLLKESDKDGIGNVDWKALEMLGDESLIQKEKEKPKIDASHSGSDHSNKALQKLGTIKAVDNKKLRSRLGSDMSMDQIKQQQVAEARERKKKQDANN</sequence>
<protein>
    <submittedName>
        <fullName evidence="2">Uncharacterized protein</fullName>
    </submittedName>
</protein>
<feature type="compositionally biased region" description="Basic and acidic residues" evidence="1">
    <location>
        <begin position="170"/>
        <end position="186"/>
    </location>
</feature>
<name>A0A9W7FTU7_9STRA</name>
<dbReference type="EMBL" id="BRYA01000500">
    <property type="protein sequence ID" value="GMI19787.1"/>
    <property type="molecule type" value="Genomic_DNA"/>
</dbReference>
<gene>
    <name evidence="2" type="ORF">TrCOL_g2256</name>
</gene>
<comment type="caution">
    <text evidence="2">The sequence shown here is derived from an EMBL/GenBank/DDBJ whole genome shotgun (WGS) entry which is preliminary data.</text>
</comment>
<evidence type="ECO:0000256" key="1">
    <source>
        <dbReference type="SAM" id="MobiDB-lite"/>
    </source>
</evidence>
<dbReference type="OrthoDB" id="194445at2759"/>
<evidence type="ECO:0000313" key="2">
    <source>
        <dbReference type="EMBL" id="GMI19787.1"/>
    </source>
</evidence>
<evidence type="ECO:0000313" key="3">
    <source>
        <dbReference type="Proteomes" id="UP001165065"/>
    </source>
</evidence>
<accession>A0A9W7FTU7</accession>
<feature type="region of interest" description="Disordered" evidence="1">
    <location>
        <begin position="170"/>
        <end position="235"/>
    </location>
</feature>
<reference evidence="3" key="1">
    <citation type="journal article" date="2023" name="Commun. Biol.">
        <title>Genome analysis of Parmales, the sister group of diatoms, reveals the evolutionary specialization of diatoms from phago-mixotrophs to photoautotrophs.</title>
        <authorList>
            <person name="Ban H."/>
            <person name="Sato S."/>
            <person name="Yoshikawa S."/>
            <person name="Yamada K."/>
            <person name="Nakamura Y."/>
            <person name="Ichinomiya M."/>
            <person name="Sato N."/>
            <person name="Blanc-Mathieu R."/>
            <person name="Endo H."/>
            <person name="Kuwata A."/>
            <person name="Ogata H."/>
        </authorList>
    </citation>
    <scope>NUCLEOTIDE SEQUENCE [LARGE SCALE GENOMIC DNA]</scope>
</reference>
<dbReference type="Proteomes" id="UP001165065">
    <property type="component" value="Unassembled WGS sequence"/>
</dbReference>